<evidence type="ECO:0000313" key="4">
    <source>
        <dbReference type="Proteomes" id="UP000023152"/>
    </source>
</evidence>
<keyword evidence="4" id="KW-1185">Reference proteome</keyword>
<dbReference type="SUPFAM" id="SSF52129">
    <property type="entry name" value="Caspase-like"/>
    <property type="match status" value="1"/>
</dbReference>
<dbReference type="InterPro" id="IPR011043">
    <property type="entry name" value="Gal_Oxase/kelch_b-propeller"/>
</dbReference>
<dbReference type="PROSITE" id="PS50208">
    <property type="entry name" value="CASPASE_P20"/>
    <property type="match status" value="1"/>
</dbReference>
<dbReference type="Proteomes" id="UP000023152">
    <property type="component" value="Unassembled WGS sequence"/>
</dbReference>
<dbReference type="AlphaFoldDB" id="X6MMW3"/>
<feature type="region of interest" description="Disordered" evidence="1">
    <location>
        <begin position="241"/>
        <end position="279"/>
    </location>
</feature>
<dbReference type="EMBL" id="ASPP01020053">
    <property type="protein sequence ID" value="ETO14405.1"/>
    <property type="molecule type" value="Genomic_DNA"/>
</dbReference>
<dbReference type="Pfam" id="PF00656">
    <property type="entry name" value="Peptidase_C14"/>
    <property type="match status" value="1"/>
</dbReference>
<feature type="non-terminal residue" evidence="3">
    <location>
        <position position="1"/>
    </location>
</feature>
<feature type="domain" description="Caspase family p20" evidence="2">
    <location>
        <begin position="439"/>
        <end position="499"/>
    </location>
</feature>
<dbReference type="PANTHER" id="PTHR22576:SF41">
    <property type="entry name" value="CASPASE 14, APOPTOSIS-RELATED CYSTEINE PEPTIDASE"/>
    <property type="match status" value="1"/>
</dbReference>
<organism evidence="3 4">
    <name type="scientific">Reticulomyxa filosa</name>
    <dbReference type="NCBI Taxonomy" id="46433"/>
    <lineage>
        <taxon>Eukaryota</taxon>
        <taxon>Sar</taxon>
        <taxon>Rhizaria</taxon>
        <taxon>Retaria</taxon>
        <taxon>Foraminifera</taxon>
        <taxon>Monothalamids</taxon>
        <taxon>Reticulomyxidae</taxon>
        <taxon>Reticulomyxa</taxon>
    </lineage>
</organism>
<dbReference type="Pfam" id="PF01344">
    <property type="entry name" value="Kelch_1"/>
    <property type="match status" value="1"/>
</dbReference>
<evidence type="ECO:0000256" key="1">
    <source>
        <dbReference type="SAM" id="MobiDB-lite"/>
    </source>
</evidence>
<dbReference type="PANTHER" id="PTHR22576">
    <property type="entry name" value="MUCOSA ASSOCIATED LYMPHOID TISSUE LYMPHOMA TRANSLOCATION PROTEIN 1/PARACASPASE"/>
    <property type="match status" value="1"/>
</dbReference>
<comment type="caution">
    <text evidence="3">The sequence shown here is derived from an EMBL/GenBank/DDBJ whole genome shotgun (WGS) entry which is preliminary data.</text>
</comment>
<dbReference type="GO" id="GO:0004197">
    <property type="term" value="F:cysteine-type endopeptidase activity"/>
    <property type="evidence" value="ECO:0007669"/>
    <property type="project" value="InterPro"/>
</dbReference>
<dbReference type="SUPFAM" id="SSF50965">
    <property type="entry name" value="Galactose oxidase, central domain"/>
    <property type="match status" value="1"/>
</dbReference>
<dbReference type="Gene3D" id="3.40.50.1460">
    <property type="match status" value="1"/>
</dbReference>
<feature type="compositionally biased region" description="Basic and acidic residues" evidence="1">
    <location>
        <begin position="241"/>
        <end position="250"/>
    </location>
</feature>
<dbReference type="OrthoDB" id="6114029at2759"/>
<reference evidence="3 4" key="1">
    <citation type="journal article" date="2013" name="Curr. Biol.">
        <title>The Genome of the Foraminiferan Reticulomyxa filosa.</title>
        <authorList>
            <person name="Glockner G."/>
            <person name="Hulsmann N."/>
            <person name="Schleicher M."/>
            <person name="Noegel A.A."/>
            <person name="Eichinger L."/>
            <person name="Gallinger C."/>
            <person name="Pawlowski J."/>
            <person name="Sierra R."/>
            <person name="Euteneuer U."/>
            <person name="Pillet L."/>
            <person name="Moustafa A."/>
            <person name="Platzer M."/>
            <person name="Groth M."/>
            <person name="Szafranski K."/>
            <person name="Schliwa M."/>
        </authorList>
    </citation>
    <scope>NUCLEOTIDE SEQUENCE [LARGE SCALE GENOMIC DNA]</scope>
</reference>
<dbReference type="InterPro" id="IPR015915">
    <property type="entry name" value="Kelch-typ_b-propeller"/>
</dbReference>
<dbReference type="InterPro" id="IPR011600">
    <property type="entry name" value="Pept_C14_caspase"/>
</dbReference>
<accession>X6MMW3</accession>
<dbReference type="Gene3D" id="2.120.10.80">
    <property type="entry name" value="Kelch-type beta propeller"/>
    <property type="match status" value="1"/>
</dbReference>
<sequence>RSKKFKKNNQWIPFTDNKKKVVKLGRQEDGYEGVRAVIGGSNTHLLFITHQPKNISVFNLNTFQFIKHDTLPIDNEIYSPCFVSTSENEQEMMKGNKKNKNIKMLLFHKKAGLSIRYDETNNTFRYYTKKVCKDIAPFWNYGYVRINDIILFFGGWSVKAISNSVYKYSIREKKWTTFQDALPTSLDGCVAMSSKDCKNVHIIGVLSANWDSATTHLKTKVRKWLAEEEKMKIKKQLSVKEKNKKRKEEREEGEEEEKEKEKEEEGEEIEKEEKEKEKEEQKKERKKWIKWLKRSDKKDKKEIVTKFKGSKKDFKMWLLDQERWKNDLTKENISVFYDAVGSFADNYSSDDENTVNSMLFYSNISSVIKNALVVMIAISEYNTECENLPNVKEKDIKHFRELFKDELNYKFVCKEPKMDKQDVQEFLVNLMYKLLKNLSNYDALILIICGHGDAGNALVTSEGESISIDTIRSFFDRERLPSFKDYPKIFFIDICRGNKPFSIKSIKKRGKEGGDVHNDDGFLIVWSTTSGYKVDDLSLFSESIKDTIISKYENTFLYQMLKEVRVNVKGKPDSSTYCVEISDTTDYHIVLEKNLVRFDFYNN</sequence>
<dbReference type="InterPro" id="IPR052039">
    <property type="entry name" value="Caspase-related_regulators"/>
</dbReference>
<feature type="compositionally biased region" description="Acidic residues" evidence="1">
    <location>
        <begin position="251"/>
        <end position="270"/>
    </location>
</feature>
<proteinExistence type="predicted"/>
<dbReference type="InterPro" id="IPR029030">
    <property type="entry name" value="Caspase-like_dom_sf"/>
</dbReference>
<evidence type="ECO:0000313" key="3">
    <source>
        <dbReference type="EMBL" id="ETO14405.1"/>
    </source>
</evidence>
<protein>
    <recommendedName>
        <fullName evidence="2">Caspase family p20 domain-containing protein</fullName>
    </recommendedName>
</protein>
<dbReference type="InterPro" id="IPR006652">
    <property type="entry name" value="Kelch_1"/>
</dbReference>
<evidence type="ECO:0000259" key="2">
    <source>
        <dbReference type="PROSITE" id="PS50208"/>
    </source>
</evidence>
<name>X6MMW3_RETFI</name>
<gene>
    <name evidence="3" type="ORF">RFI_22965</name>
</gene>
<dbReference type="InterPro" id="IPR001309">
    <property type="entry name" value="Pept_C14_p20"/>
</dbReference>
<dbReference type="GO" id="GO:0006508">
    <property type="term" value="P:proteolysis"/>
    <property type="evidence" value="ECO:0007669"/>
    <property type="project" value="InterPro"/>
</dbReference>